<evidence type="ECO:0000313" key="9">
    <source>
        <dbReference type="EMBL" id="QDV33817.1"/>
    </source>
</evidence>
<comment type="subcellular location">
    <subcellularLocation>
        <location evidence="1">Cell membrane</location>
        <topology evidence="1">Multi-pass membrane protein</topology>
    </subcellularLocation>
</comment>
<feature type="transmembrane region" description="Helical" evidence="8">
    <location>
        <begin position="37"/>
        <end position="58"/>
    </location>
</feature>
<gene>
    <name evidence="9" type="ORF">ElP_16960</name>
</gene>
<reference evidence="9 10" key="1">
    <citation type="submission" date="2019-02" db="EMBL/GenBank/DDBJ databases">
        <title>Deep-cultivation of Planctomycetes and their phenomic and genomic characterization uncovers novel biology.</title>
        <authorList>
            <person name="Wiegand S."/>
            <person name="Jogler M."/>
            <person name="Boedeker C."/>
            <person name="Pinto D."/>
            <person name="Vollmers J."/>
            <person name="Rivas-Marin E."/>
            <person name="Kohn T."/>
            <person name="Peeters S.H."/>
            <person name="Heuer A."/>
            <person name="Rast P."/>
            <person name="Oberbeckmann S."/>
            <person name="Bunk B."/>
            <person name="Jeske O."/>
            <person name="Meyerdierks A."/>
            <person name="Storesund J.E."/>
            <person name="Kallscheuer N."/>
            <person name="Luecker S."/>
            <person name="Lage O.M."/>
            <person name="Pohl T."/>
            <person name="Merkel B.J."/>
            <person name="Hornburger P."/>
            <person name="Mueller R.-W."/>
            <person name="Bruemmer F."/>
            <person name="Labrenz M."/>
            <person name="Spormann A.M."/>
            <person name="Op den Camp H."/>
            <person name="Overmann J."/>
            <person name="Amann R."/>
            <person name="Jetten M.S.M."/>
            <person name="Mascher T."/>
            <person name="Medema M.H."/>
            <person name="Devos D.P."/>
            <person name="Kaster A.-K."/>
            <person name="Ovreas L."/>
            <person name="Rohde M."/>
            <person name="Galperin M.Y."/>
            <person name="Jogler C."/>
        </authorList>
    </citation>
    <scope>NUCLEOTIDE SEQUENCE [LARGE SCALE GENOMIC DNA]</scope>
    <source>
        <strain evidence="9 10">ElP</strain>
    </source>
</reference>
<evidence type="ECO:0000256" key="8">
    <source>
        <dbReference type="SAM" id="Phobius"/>
    </source>
</evidence>
<evidence type="ECO:0000256" key="7">
    <source>
        <dbReference type="ARBA" id="ARBA00023136"/>
    </source>
</evidence>
<feature type="transmembrane region" description="Helical" evidence="8">
    <location>
        <begin position="239"/>
        <end position="262"/>
    </location>
</feature>
<feature type="transmembrane region" description="Helical" evidence="8">
    <location>
        <begin position="283"/>
        <end position="305"/>
    </location>
</feature>
<dbReference type="NCBIfam" id="TIGR04178">
    <property type="entry name" value="exo_archaeo"/>
    <property type="match status" value="1"/>
</dbReference>
<name>A0A518GZ23_9BACT</name>
<evidence type="ECO:0000256" key="4">
    <source>
        <dbReference type="ARBA" id="ARBA00022692"/>
    </source>
</evidence>
<dbReference type="KEGG" id="tpla:ElP_16960"/>
<dbReference type="InterPro" id="IPR019127">
    <property type="entry name" value="Exosortase"/>
</dbReference>
<evidence type="ECO:0000256" key="1">
    <source>
        <dbReference type="ARBA" id="ARBA00004651"/>
    </source>
</evidence>
<evidence type="ECO:0000313" key="10">
    <source>
        <dbReference type="Proteomes" id="UP000317835"/>
    </source>
</evidence>
<dbReference type="RefSeq" id="WP_145268235.1">
    <property type="nucleotide sequence ID" value="NZ_CP036426.1"/>
</dbReference>
<evidence type="ECO:0000256" key="3">
    <source>
        <dbReference type="ARBA" id="ARBA00022670"/>
    </source>
</evidence>
<evidence type="ECO:0000256" key="5">
    <source>
        <dbReference type="ARBA" id="ARBA00022801"/>
    </source>
</evidence>
<keyword evidence="4 8" id="KW-0812">Transmembrane</keyword>
<dbReference type="InterPro" id="IPR013426">
    <property type="entry name" value="EpsH-like"/>
</dbReference>
<dbReference type="GO" id="GO:0005886">
    <property type="term" value="C:plasma membrane"/>
    <property type="evidence" value="ECO:0007669"/>
    <property type="project" value="UniProtKB-SubCell"/>
</dbReference>
<dbReference type="Pfam" id="PF09721">
    <property type="entry name" value="Exosortase_EpsH"/>
    <property type="match status" value="1"/>
</dbReference>
<keyword evidence="7 8" id="KW-0472">Membrane</keyword>
<dbReference type="AlphaFoldDB" id="A0A518GZ23"/>
<dbReference type="EMBL" id="CP036426">
    <property type="protein sequence ID" value="QDV33817.1"/>
    <property type="molecule type" value="Genomic_DNA"/>
</dbReference>
<organism evidence="9 10">
    <name type="scientific">Tautonia plasticadhaerens</name>
    <dbReference type="NCBI Taxonomy" id="2527974"/>
    <lineage>
        <taxon>Bacteria</taxon>
        <taxon>Pseudomonadati</taxon>
        <taxon>Planctomycetota</taxon>
        <taxon>Planctomycetia</taxon>
        <taxon>Isosphaerales</taxon>
        <taxon>Isosphaeraceae</taxon>
        <taxon>Tautonia</taxon>
    </lineage>
</organism>
<protein>
    <submittedName>
        <fullName evidence="9">Transmembrane exosortase (Exosortase_EpsH)</fullName>
    </submittedName>
</protein>
<sequence>MATSTISARDDDAPAPRELPALAGLLRDGWALPGGKVALLGASACLALLALAFRSTLWHFAHVWSTDPNYSHGFLVPLISLYFANMAAKEGPTRQVPGVALGASLLVFALLGRLATIVVPVGFASDLAFLTGLAGILSLFAGRAALYRYGFALTFLVFMVPLPIHLYTTIATPLQLLVSKVAATILNGAGLPVLCEGNHLTLPGGVRMFVAEACSGMRQLTGFLALTTAVAFLTPRPRWYRAVLIGSAIPVALTANVARVVLTGWIMSHDPRLAQGAFHTLEGLLLMGFGLALLRLECAVLNVLVDEEPEPVPAAA</sequence>
<dbReference type="GO" id="GO:0006508">
    <property type="term" value="P:proteolysis"/>
    <property type="evidence" value="ECO:0007669"/>
    <property type="project" value="UniProtKB-KW"/>
</dbReference>
<feature type="transmembrane region" description="Helical" evidence="8">
    <location>
        <begin position="70"/>
        <end position="88"/>
    </location>
</feature>
<keyword evidence="10" id="KW-1185">Reference proteome</keyword>
<keyword evidence="6 8" id="KW-1133">Transmembrane helix</keyword>
<keyword evidence="3" id="KW-0645">Protease</keyword>
<accession>A0A518GZ23</accession>
<evidence type="ECO:0000256" key="6">
    <source>
        <dbReference type="ARBA" id="ARBA00022989"/>
    </source>
</evidence>
<feature type="transmembrane region" description="Helical" evidence="8">
    <location>
        <begin position="127"/>
        <end position="146"/>
    </location>
</feature>
<dbReference type="OrthoDB" id="9797363at2"/>
<proteinExistence type="predicted"/>
<keyword evidence="2" id="KW-1003">Cell membrane</keyword>
<dbReference type="InterPro" id="IPR026392">
    <property type="entry name" value="Exo/Archaeosortase_dom"/>
</dbReference>
<feature type="transmembrane region" description="Helical" evidence="8">
    <location>
        <begin position="151"/>
        <end position="170"/>
    </location>
</feature>
<evidence type="ECO:0000256" key="2">
    <source>
        <dbReference type="ARBA" id="ARBA00022475"/>
    </source>
</evidence>
<dbReference type="GO" id="GO:0008233">
    <property type="term" value="F:peptidase activity"/>
    <property type="evidence" value="ECO:0007669"/>
    <property type="project" value="UniProtKB-KW"/>
</dbReference>
<keyword evidence="5" id="KW-0378">Hydrolase</keyword>
<dbReference type="NCBIfam" id="TIGR02602">
    <property type="entry name" value="8TM_EpsH"/>
    <property type="match status" value="1"/>
</dbReference>
<dbReference type="Proteomes" id="UP000317835">
    <property type="component" value="Chromosome"/>
</dbReference>
<feature type="transmembrane region" description="Helical" evidence="8">
    <location>
        <begin position="100"/>
        <end position="121"/>
    </location>
</feature>
<feature type="transmembrane region" description="Helical" evidence="8">
    <location>
        <begin position="216"/>
        <end position="233"/>
    </location>
</feature>